<dbReference type="EMBL" id="FOUF01000006">
    <property type="protein sequence ID" value="SFM10634.1"/>
    <property type="molecule type" value="Genomic_DNA"/>
</dbReference>
<keyword evidence="3" id="KW-1185">Reference proteome</keyword>
<dbReference type="InterPro" id="IPR046708">
    <property type="entry name" value="DUF6781"/>
</dbReference>
<evidence type="ECO:0000313" key="1">
    <source>
        <dbReference type="EMBL" id="CAE6489478.1"/>
    </source>
</evidence>
<name>A0A1I4N4X1_9PROT</name>
<protein>
    <submittedName>
        <fullName evidence="2">Uncharacterized protein</fullName>
    </submittedName>
</protein>
<reference evidence="2 3" key="1">
    <citation type="submission" date="2016-10" db="EMBL/GenBank/DDBJ databases">
        <authorList>
            <person name="de Groot N.N."/>
        </authorList>
    </citation>
    <scope>NUCLEOTIDE SEQUENCE [LARGE SCALE GENOMIC DNA]</scope>
    <source>
        <strain evidence="2 3">Nm146</strain>
    </source>
</reference>
<reference evidence="1" key="2">
    <citation type="submission" date="2021-02" db="EMBL/GenBank/DDBJ databases">
        <authorList>
            <person name="Han P."/>
        </authorList>
    </citation>
    <scope>NUCLEOTIDE SEQUENCE</scope>
    <source>
        <strain evidence="1">Nitrosomonas nitrosa 18-3D</strain>
    </source>
</reference>
<dbReference type="Pfam" id="PF20572">
    <property type="entry name" value="DUF6781"/>
    <property type="match status" value="1"/>
</dbReference>
<accession>A0A1I4N4X1</accession>
<dbReference type="EMBL" id="CAJNAP010000002">
    <property type="protein sequence ID" value="CAE6489478.1"/>
    <property type="molecule type" value="Genomic_DNA"/>
</dbReference>
<organism evidence="2 3">
    <name type="scientific">Nitrosomonas nitrosa</name>
    <dbReference type="NCBI Taxonomy" id="52442"/>
    <lineage>
        <taxon>Bacteria</taxon>
        <taxon>Pseudomonadati</taxon>
        <taxon>Pseudomonadota</taxon>
        <taxon>Betaproteobacteria</taxon>
        <taxon>Nitrosomonadales</taxon>
        <taxon>Nitrosomonadaceae</taxon>
        <taxon>Nitrosomonas</taxon>
    </lineage>
</organism>
<dbReference type="AlphaFoldDB" id="A0A1I4N4X1"/>
<sequence>MQNETNSTAHNQDEIAKLEADIREAIAHGGDVKETVRQLTLKAMHAKSLDPESLGRIAAAVMQGAHDGAQQKLQLASEQTHTAQAQISNAVSGLDTAFAQFAEASKLALEEAAGKAQQFSREELTKTRADLEALEDLFLDVVKRTASAAEGVIADTLNDLLAHAIRNGTAIGAQLQDTLATFSHQIGSVGHAQFEAGLQLTQATADLLHKIATGVLTGISEQTSKSGSQK</sequence>
<dbReference type="RefSeq" id="WP_090666987.1">
    <property type="nucleotide sequence ID" value="NZ_CAJNAP010000002.1"/>
</dbReference>
<dbReference type="OrthoDB" id="8545235at2"/>
<evidence type="ECO:0000313" key="2">
    <source>
        <dbReference type="EMBL" id="SFM10634.1"/>
    </source>
</evidence>
<evidence type="ECO:0000313" key="3">
    <source>
        <dbReference type="Proteomes" id="UP000199561"/>
    </source>
</evidence>
<dbReference type="Proteomes" id="UP000199561">
    <property type="component" value="Unassembled WGS sequence"/>
</dbReference>
<proteinExistence type="predicted"/>
<dbReference type="STRING" id="52442.SAMN05421880_106104"/>
<dbReference type="Proteomes" id="UP000601736">
    <property type="component" value="Unassembled WGS sequence"/>
</dbReference>
<gene>
    <name evidence="1" type="ORF">NMYAN_100032</name>
    <name evidence="2" type="ORF">SAMN05421880_106104</name>
</gene>